<dbReference type="Gene3D" id="1.20.1290.10">
    <property type="entry name" value="AhpD-like"/>
    <property type="match status" value="1"/>
</dbReference>
<evidence type="ECO:0000313" key="2">
    <source>
        <dbReference type="EMBL" id="EEW06160.1"/>
    </source>
</evidence>
<organism evidence="2 3">
    <name type="scientific">Vibrio mimicus VM603</name>
    <dbReference type="NCBI Taxonomy" id="671074"/>
    <lineage>
        <taxon>Bacteria</taxon>
        <taxon>Pseudomonadati</taxon>
        <taxon>Pseudomonadota</taxon>
        <taxon>Gammaproteobacteria</taxon>
        <taxon>Vibrionales</taxon>
        <taxon>Vibrionaceae</taxon>
        <taxon>Vibrio</taxon>
    </lineage>
</organism>
<feature type="domain" description="Carboxymuconolactone decarboxylase-like" evidence="1">
    <location>
        <begin position="65"/>
        <end position="123"/>
    </location>
</feature>
<evidence type="ECO:0000313" key="3">
    <source>
        <dbReference type="Proteomes" id="UP000004827"/>
    </source>
</evidence>
<dbReference type="InterPro" id="IPR004675">
    <property type="entry name" value="AhpD_core"/>
</dbReference>
<comment type="caution">
    <text evidence="2">The sequence shown here is derived from an EMBL/GenBank/DDBJ whole genome shotgun (WGS) entry which is preliminary data.</text>
</comment>
<dbReference type="PANTHER" id="PTHR34846:SF10">
    <property type="entry name" value="CYTOPLASMIC PROTEIN"/>
    <property type="match status" value="1"/>
</dbReference>
<dbReference type="Proteomes" id="UP000004827">
    <property type="component" value="Unassembled WGS sequence"/>
</dbReference>
<dbReference type="EMBL" id="ACYU01000126">
    <property type="protein sequence ID" value="EEW06160.1"/>
    <property type="molecule type" value="Genomic_DNA"/>
</dbReference>
<dbReference type="PANTHER" id="PTHR34846">
    <property type="entry name" value="4-CARBOXYMUCONOLACTONE DECARBOXYLASE FAMILY PROTEIN (AFU_ORTHOLOGUE AFUA_6G11590)"/>
    <property type="match status" value="1"/>
</dbReference>
<dbReference type="AlphaFoldDB" id="D2YGG5"/>
<accession>D2YGG5</accession>
<name>D2YGG5_VIBMI</name>
<gene>
    <name evidence="2" type="ORF">VMB_26120</name>
</gene>
<proteinExistence type="predicted"/>
<dbReference type="NCBIfam" id="TIGR00778">
    <property type="entry name" value="ahpD_dom"/>
    <property type="match status" value="1"/>
</dbReference>
<dbReference type="Pfam" id="PF02627">
    <property type="entry name" value="CMD"/>
    <property type="match status" value="1"/>
</dbReference>
<evidence type="ECO:0000259" key="1">
    <source>
        <dbReference type="Pfam" id="PF02627"/>
    </source>
</evidence>
<dbReference type="InterPro" id="IPR029032">
    <property type="entry name" value="AhpD-like"/>
</dbReference>
<dbReference type="GO" id="GO:0051920">
    <property type="term" value="F:peroxiredoxin activity"/>
    <property type="evidence" value="ECO:0007669"/>
    <property type="project" value="InterPro"/>
</dbReference>
<reference evidence="2 3" key="1">
    <citation type="journal article" date="2009" name="BMC Evol. Biol.">
        <title>Genomic taxonomy of Vibrios.</title>
        <authorList>
            <person name="Thompson C.C."/>
            <person name="Vicente A.C."/>
            <person name="Souza R.C."/>
            <person name="Vasconcelos A.T."/>
            <person name="Vesth T."/>
            <person name="Alves N.Jr."/>
            <person name="Ussery D.W."/>
            <person name="Iida T."/>
            <person name="Thompson F.L."/>
        </authorList>
    </citation>
    <scope>NUCLEOTIDE SEQUENCE [LARGE SCALE GENOMIC DNA]</scope>
    <source>
        <strain evidence="2 3">VM603</strain>
    </source>
</reference>
<sequence>MSELFNTGFARKVIVLHNNHRRRQKMALRANYMGLAPKAMQILMEQESYLRVQFQNSETVTVSVWELIKLRISQINQCAFCIDMHSKDAIAQGETSERIIGLNAWRDMPLYSDIEIASLEFAEHLTSGKAVDDRSYQKVRDTLGEQALVDLTIAINAINSWNRIVKTFKPEVGSYKPQ</sequence>
<dbReference type="SUPFAM" id="SSF69118">
    <property type="entry name" value="AhpD-like"/>
    <property type="match status" value="1"/>
</dbReference>
<dbReference type="InterPro" id="IPR003779">
    <property type="entry name" value="CMD-like"/>
</dbReference>
<protein>
    <recommendedName>
        <fullName evidence="1">Carboxymuconolactone decarboxylase-like domain-containing protein</fullName>
    </recommendedName>
</protein>